<sequence length="172" mass="19837">MLIAIDLQNDIFDKRGSGYAQWTQYVKDGIERRIQMAVDEDEPIIYTRNLYPGFEHQNRSTESIRFDETIHPQFRQLLENNGDEYTKTFYGIPPEEAKSLQETYLNDVESDRPIEFIGAETNICILANIMVIQNIFPHADLILNKRLVASTSDDLHDKALELLSNMNVIITG</sequence>
<dbReference type="RefSeq" id="WP_092983766.1">
    <property type="nucleotide sequence ID" value="NZ_FNFY01000001.1"/>
</dbReference>
<dbReference type="Pfam" id="PF00857">
    <property type="entry name" value="Isochorismatase"/>
    <property type="match status" value="1"/>
</dbReference>
<protein>
    <submittedName>
        <fullName evidence="2">Nicotinamidase-related amidase</fullName>
    </submittedName>
</protein>
<organism evidence="2 3">
    <name type="scientific">Lacicoccus qingdaonensis</name>
    <dbReference type="NCBI Taxonomy" id="576118"/>
    <lineage>
        <taxon>Bacteria</taxon>
        <taxon>Bacillati</taxon>
        <taxon>Bacillota</taxon>
        <taxon>Bacilli</taxon>
        <taxon>Bacillales</taxon>
        <taxon>Salinicoccaceae</taxon>
        <taxon>Lacicoccus</taxon>
    </lineage>
</organism>
<dbReference type="InterPro" id="IPR000868">
    <property type="entry name" value="Isochorismatase-like_dom"/>
</dbReference>
<gene>
    <name evidence="2" type="ORF">SAMN05216216_101200</name>
</gene>
<dbReference type="Gene3D" id="3.40.50.850">
    <property type="entry name" value="Isochorismatase-like"/>
    <property type="match status" value="1"/>
</dbReference>
<dbReference type="OrthoDB" id="9796485at2"/>
<feature type="domain" description="Isochorismatase-like" evidence="1">
    <location>
        <begin position="1"/>
        <end position="170"/>
    </location>
</feature>
<keyword evidence="3" id="KW-1185">Reference proteome</keyword>
<accession>A0A1G9ABX2</accession>
<reference evidence="3" key="1">
    <citation type="submission" date="2016-10" db="EMBL/GenBank/DDBJ databases">
        <authorList>
            <person name="Varghese N."/>
            <person name="Submissions S."/>
        </authorList>
    </citation>
    <scope>NUCLEOTIDE SEQUENCE [LARGE SCALE GENOMIC DNA]</scope>
    <source>
        <strain evidence="3">CGMCC 1.8895</strain>
    </source>
</reference>
<evidence type="ECO:0000313" key="3">
    <source>
        <dbReference type="Proteomes" id="UP000199008"/>
    </source>
</evidence>
<dbReference type="AlphaFoldDB" id="A0A1G9ABX2"/>
<dbReference type="SUPFAM" id="SSF52499">
    <property type="entry name" value="Isochorismatase-like hydrolases"/>
    <property type="match status" value="1"/>
</dbReference>
<name>A0A1G9ABX2_9BACL</name>
<dbReference type="STRING" id="576118.SAMN05216216_101200"/>
<dbReference type="EMBL" id="FNFY01000001">
    <property type="protein sequence ID" value="SDK24877.1"/>
    <property type="molecule type" value="Genomic_DNA"/>
</dbReference>
<evidence type="ECO:0000259" key="1">
    <source>
        <dbReference type="Pfam" id="PF00857"/>
    </source>
</evidence>
<dbReference type="Proteomes" id="UP000199008">
    <property type="component" value="Unassembled WGS sequence"/>
</dbReference>
<proteinExistence type="predicted"/>
<dbReference type="InterPro" id="IPR036380">
    <property type="entry name" value="Isochorismatase-like_sf"/>
</dbReference>
<evidence type="ECO:0000313" key="2">
    <source>
        <dbReference type="EMBL" id="SDK24877.1"/>
    </source>
</evidence>